<reference evidence="1" key="1">
    <citation type="submission" date="2023-06" db="EMBL/GenBank/DDBJ databases">
        <title>Uncultivated large filamentous bacteria from sulfidic sediments reveal new species and different genomic features in energy metabolism and defense.</title>
        <authorList>
            <person name="Fonseca A."/>
        </authorList>
    </citation>
    <scope>NUCLEOTIDE SEQUENCE</scope>
    <source>
        <strain evidence="1">HSG4</strain>
    </source>
</reference>
<accession>A0ABT7VUT9</accession>
<name>A0ABT7VUT9_9GAMM</name>
<organism evidence="1 2">
    <name type="scientific">Candidatus Marithioploca araucensis</name>
    <dbReference type="NCBI Taxonomy" id="70273"/>
    <lineage>
        <taxon>Bacteria</taxon>
        <taxon>Pseudomonadati</taxon>
        <taxon>Pseudomonadota</taxon>
        <taxon>Gammaproteobacteria</taxon>
        <taxon>Thiotrichales</taxon>
        <taxon>Thiotrichaceae</taxon>
        <taxon>Candidatus Marithioploca</taxon>
    </lineage>
</organism>
<keyword evidence="2" id="KW-1185">Reference proteome</keyword>
<evidence type="ECO:0000313" key="1">
    <source>
        <dbReference type="EMBL" id="MDM8563323.1"/>
    </source>
</evidence>
<sequence length="86" mass="9818">MLNRITIQKWGNGLGLRITEQLESLHFEAGTVVEVEVTRDDDRLKGFKKKFKNPFSESDLVNELSPYTAHLDELVTPLITEMGEEV</sequence>
<dbReference type="Gene3D" id="2.10.260.10">
    <property type="match status" value="1"/>
</dbReference>
<proteinExistence type="predicted"/>
<dbReference type="InterPro" id="IPR037914">
    <property type="entry name" value="SpoVT-AbrB_sf"/>
</dbReference>
<protein>
    <recommendedName>
        <fullName evidence="3">Transcriptional regulator/antitoxin, MazE</fullName>
    </recommendedName>
</protein>
<comment type="caution">
    <text evidence="1">The sequence shown here is derived from an EMBL/GenBank/DDBJ whole genome shotgun (WGS) entry which is preliminary data.</text>
</comment>
<gene>
    <name evidence="1" type="ORF">QUF54_08215</name>
</gene>
<dbReference type="Proteomes" id="UP001171945">
    <property type="component" value="Unassembled WGS sequence"/>
</dbReference>
<evidence type="ECO:0000313" key="2">
    <source>
        <dbReference type="Proteomes" id="UP001171945"/>
    </source>
</evidence>
<dbReference type="EMBL" id="JAUCGM010000575">
    <property type="protein sequence ID" value="MDM8563323.1"/>
    <property type="molecule type" value="Genomic_DNA"/>
</dbReference>
<dbReference type="SUPFAM" id="SSF89447">
    <property type="entry name" value="AbrB/MazE/MraZ-like"/>
    <property type="match status" value="1"/>
</dbReference>
<evidence type="ECO:0008006" key="3">
    <source>
        <dbReference type="Google" id="ProtNLM"/>
    </source>
</evidence>